<proteinExistence type="predicted"/>
<protein>
    <submittedName>
        <fullName evidence="2">Uncharacterized protein</fullName>
    </submittedName>
</protein>
<keyword evidence="1" id="KW-1133">Transmembrane helix</keyword>
<evidence type="ECO:0000313" key="3">
    <source>
        <dbReference type="Proteomes" id="UP000283868"/>
    </source>
</evidence>
<comment type="caution">
    <text evidence="2">The sequence shown here is derived from an EMBL/GenBank/DDBJ whole genome shotgun (WGS) entry which is preliminary data.</text>
</comment>
<accession>A0A3R7YL00</accession>
<evidence type="ECO:0000256" key="1">
    <source>
        <dbReference type="SAM" id="Phobius"/>
    </source>
</evidence>
<dbReference type="EMBL" id="QXEN01000015">
    <property type="protein sequence ID" value="RRF86886.1"/>
    <property type="molecule type" value="Genomic_DNA"/>
</dbReference>
<evidence type="ECO:0000313" key="2">
    <source>
        <dbReference type="EMBL" id="RRF86886.1"/>
    </source>
</evidence>
<dbReference type="AlphaFoldDB" id="A0A3R7YL00"/>
<organism evidence="2 3">
    <name type="scientific">Prevotella intermedia</name>
    <dbReference type="NCBI Taxonomy" id="28131"/>
    <lineage>
        <taxon>Bacteria</taxon>
        <taxon>Pseudomonadati</taxon>
        <taxon>Bacteroidota</taxon>
        <taxon>Bacteroidia</taxon>
        <taxon>Bacteroidales</taxon>
        <taxon>Prevotellaceae</taxon>
        <taxon>Prevotella</taxon>
    </lineage>
</organism>
<name>A0A3R7YL00_PREIN</name>
<keyword evidence="3" id="KW-1185">Reference proteome</keyword>
<keyword evidence="1" id="KW-0472">Membrane</keyword>
<sequence length="89" mass="10521">MQFLSYFCSTKYFKKLNQNNFINMFFKKKDIKNVVKLLLVAYLIALIMCFMNIVPWGLWEKIPFHIGFLVLAVHKTILGNMLSPKESKE</sequence>
<dbReference type="Proteomes" id="UP000283868">
    <property type="component" value="Unassembled WGS sequence"/>
</dbReference>
<reference evidence="2 3" key="1">
    <citation type="submission" date="2018-08" db="EMBL/GenBank/DDBJ databases">
        <title>Comparative analysis of Prevotella intermedia strains.</title>
        <authorList>
            <person name="Moon J.-H."/>
            <person name="Lee J.-H."/>
        </authorList>
    </citation>
    <scope>NUCLEOTIDE SEQUENCE [LARGE SCALE GENOMIC DNA]</scope>
    <source>
        <strain evidence="2 3">ATCC 15033</strain>
    </source>
</reference>
<gene>
    <name evidence="2" type="ORF">D2S45_09085</name>
</gene>
<keyword evidence="1" id="KW-0812">Transmembrane</keyword>
<feature type="transmembrane region" description="Helical" evidence="1">
    <location>
        <begin position="34"/>
        <end position="56"/>
    </location>
</feature>